<organism evidence="1 2">
    <name type="scientific">Catenaria anguillulae PL171</name>
    <dbReference type="NCBI Taxonomy" id="765915"/>
    <lineage>
        <taxon>Eukaryota</taxon>
        <taxon>Fungi</taxon>
        <taxon>Fungi incertae sedis</taxon>
        <taxon>Blastocladiomycota</taxon>
        <taxon>Blastocladiomycetes</taxon>
        <taxon>Blastocladiales</taxon>
        <taxon>Catenariaceae</taxon>
        <taxon>Catenaria</taxon>
    </lineage>
</organism>
<dbReference type="Proteomes" id="UP000193411">
    <property type="component" value="Unassembled WGS sequence"/>
</dbReference>
<comment type="caution">
    <text evidence="1">The sequence shown here is derived from an EMBL/GenBank/DDBJ whole genome shotgun (WGS) entry which is preliminary data.</text>
</comment>
<accession>A0A1Y2HXA8</accession>
<proteinExistence type="predicted"/>
<gene>
    <name evidence="1" type="ORF">BCR44DRAFT_1427282</name>
</gene>
<evidence type="ECO:0000313" key="2">
    <source>
        <dbReference type="Proteomes" id="UP000193411"/>
    </source>
</evidence>
<dbReference type="AlphaFoldDB" id="A0A1Y2HXA8"/>
<name>A0A1Y2HXA8_9FUNG</name>
<sequence length="201" mass="23417">MRRHIERHLCICQRNHMFCPKLAVLVLDKTCVAPGQRGDHCQAFARGLVVNLDGQRERLLSIGDEQVRRRACYGHCDLARIKQRPSCLGCRHSAWFLSTHWQWRLVHGNGQRMRRWQLGQRMRDTRSQRVSDGRRCRVCRVVVRARCILRHLNGKREPERWARDDGFGSSAWAKGARETRLRGNETAAWVQGAGVVDDWVE</sequence>
<reference evidence="1 2" key="1">
    <citation type="submission" date="2016-07" db="EMBL/GenBank/DDBJ databases">
        <title>Pervasive Adenine N6-methylation of Active Genes in Fungi.</title>
        <authorList>
            <consortium name="DOE Joint Genome Institute"/>
            <person name="Mondo S.J."/>
            <person name="Dannebaum R.O."/>
            <person name="Kuo R.C."/>
            <person name="Labutti K."/>
            <person name="Haridas S."/>
            <person name="Kuo A."/>
            <person name="Salamov A."/>
            <person name="Ahrendt S.R."/>
            <person name="Lipzen A."/>
            <person name="Sullivan W."/>
            <person name="Andreopoulos W.B."/>
            <person name="Clum A."/>
            <person name="Lindquist E."/>
            <person name="Daum C."/>
            <person name="Ramamoorthy G.K."/>
            <person name="Gryganskyi A."/>
            <person name="Culley D."/>
            <person name="Magnuson J.K."/>
            <person name="James T.Y."/>
            <person name="O'Malley M.A."/>
            <person name="Stajich J.E."/>
            <person name="Spatafora J.W."/>
            <person name="Visel A."/>
            <person name="Grigoriev I.V."/>
        </authorList>
    </citation>
    <scope>NUCLEOTIDE SEQUENCE [LARGE SCALE GENOMIC DNA]</scope>
    <source>
        <strain evidence="1 2">PL171</strain>
    </source>
</reference>
<keyword evidence="2" id="KW-1185">Reference proteome</keyword>
<dbReference type="EMBL" id="MCFL01000006">
    <property type="protein sequence ID" value="ORZ39139.1"/>
    <property type="molecule type" value="Genomic_DNA"/>
</dbReference>
<protein>
    <submittedName>
        <fullName evidence="1">Uncharacterized protein</fullName>
    </submittedName>
</protein>
<evidence type="ECO:0000313" key="1">
    <source>
        <dbReference type="EMBL" id="ORZ39139.1"/>
    </source>
</evidence>